<organism evidence="1 2">
    <name type="scientific">Paenibacillus methanolicus</name>
    <dbReference type="NCBI Taxonomy" id="582686"/>
    <lineage>
        <taxon>Bacteria</taxon>
        <taxon>Bacillati</taxon>
        <taxon>Bacillota</taxon>
        <taxon>Bacilli</taxon>
        <taxon>Bacillales</taxon>
        <taxon>Paenibacillaceae</taxon>
        <taxon>Paenibacillus</taxon>
    </lineage>
</organism>
<dbReference type="Pfam" id="PF14091">
    <property type="entry name" value="DUF4269"/>
    <property type="match status" value="1"/>
</dbReference>
<dbReference type="RefSeq" id="WP_148930988.1">
    <property type="nucleotide sequence ID" value="NZ_VNHS01000008.1"/>
</dbReference>
<protein>
    <submittedName>
        <fullName evidence="1">Uncharacterized protein DUF4269</fullName>
    </submittedName>
</protein>
<keyword evidence="2" id="KW-1185">Reference proteome</keyword>
<dbReference type="OrthoDB" id="6402248at2"/>
<dbReference type="EMBL" id="VNHS01000008">
    <property type="protein sequence ID" value="TYP72352.1"/>
    <property type="molecule type" value="Genomic_DNA"/>
</dbReference>
<reference evidence="1 2" key="1">
    <citation type="submission" date="2019-07" db="EMBL/GenBank/DDBJ databases">
        <title>Genomic Encyclopedia of Type Strains, Phase III (KMG-III): the genomes of soil and plant-associated and newly described type strains.</title>
        <authorList>
            <person name="Whitman W."/>
        </authorList>
    </citation>
    <scope>NUCLEOTIDE SEQUENCE [LARGE SCALE GENOMIC DNA]</scope>
    <source>
        <strain evidence="1 2">BL24</strain>
    </source>
</reference>
<accession>A0A5S5C1K8</accession>
<evidence type="ECO:0000313" key="1">
    <source>
        <dbReference type="EMBL" id="TYP72352.1"/>
    </source>
</evidence>
<dbReference type="Proteomes" id="UP000323257">
    <property type="component" value="Unassembled WGS sequence"/>
</dbReference>
<sequence length="183" mass="20468">MFMTIEYLQAGTSIQRAAFLAITRLGLMDTLADCEPVLCGTIPIGIDVDGSDLDVIMEVRDADRFQSIVRRQYGHLSGFETAKLEVSGVPTVTANFRYDGFAFELFGQPVPAKLQNAYRHMMIEHRLMADRPGLKETIVQLKRQGMKTEPAFALVLGLSGDPYDALLRYGEEAGFMEEEEERP</sequence>
<comment type="caution">
    <text evidence="1">The sequence shown here is derived from an EMBL/GenBank/DDBJ whole genome shotgun (WGS) entry which is preliminary data.</text>
</comment>
<proteinExistence type="predicted"/>
<dbReference type="AlphaFoldDB" id="A0A5S5C1K8"/>
<evidence type="ECO:0000313" key="2">
    <source>
        <dbReference type="Proteomes" id="UP000323257"/>
    </source>
</evidence>
<dbReference type="InterPro" id="IPR025365">
    <property type="entry name" value="DUF4269"/>
</dbReference>
<name>A0A5S5C1K8_9BACL</name>
<gene>
    <name evidence="1" type="ORF">BCM02_1086</name>
</gene>